<dbReference type="SUPFAM" id="SSF51569">
    <property type="entry name" value="Aldolase"/>
    <property type="match status" value="1"/>
</dbReference>
<dbReference type="Gene3D" id="3.20.20.70">
    <property type="entry name" value="Aldolase class I"/>
    <property type="match status" value="1"/>
</dbReference>
<proteinExistence type="predicted"/>
<evidence type="ECO:0000313" key="1">
    <source>
        <dbReference type="EMBL" id="SNB62870.1"/>
    </source>
</evidence>
<dbReference type="EMBL" id="FYEH01000003">
    <property type="protein sequence ID" value="SNB62870.1"/>
    <property type="molecule type" value="Genomic_DNA"/>
</dbReference>
<reference evidence="1 2" key="1">
    <citation type="submission" date="2017-06" db="EMBL/GenBank/DDBJ databases">
        <authorList>
            <person name="Kim H.J."/>
            <person name="Triplett B.A."/>
        </authorList>
    </citation>
    <scope>NUCLEOTIDE SEQUENCE [LARGE SCALE GENOMIC DNA]</scope>
    <source>
        <strain evidence="1 2">B29T1</strain>
    </source>
</reference>
<evidence type="ECO:0008006" key="3">
    <source>
        <dbReference type="Google" id="ProtNLM"/>
    </source>
</evidence>
<organism evidence="1 2">
    <name type="scientific">Arboricoccus pini</name>
    <dbReference type="NCBI Taxonomy" id="1963835"/>
    <lineage>
        <taxon>Bacteria</taxon>
        <taxon>Pseudomonadati</taxon>
        <taxon>Pseudomonadota</taxon>
        <taxon>Alphaproteobacteria</taxon>
        <taxon>Geminicoccales</taxon>
        <taxon>Geminicoccaceae</taxon>
        <taxon>Arboricoccus</taxon>
    </lineage>
</organism>
<gene>
    <name evidence="1" type="ORF">SAMN07250955_103202</name>
</gene>
<protein>
    <recommendedName>
        <fullName evidence="3">Deoxyribose-phosphate aldolase</fullName>
    </recommendedName>
</protein>
<sequence>MPPLDLQTLVGTAMTAPLPEALRDQCSCFVELDARGMAQNEVLLAAREVRAANGPGVCVDAKMVEVVRRAMQDATPVMIVRLNEAQGDDIAAIAAEAGACAGDGAGAVEFLVPLSAVEDGDVGLVGDLIEACRTTAGPGVALRILTPGGSVDPSMATAIARTAIMAGVDFLGVTMPSASGPLDLDLCAVLLSVAMEAEGKVGFKLSQGKSALAPLASLAQAILGPEWLRPANIRVEERHFVTRFQQ</sequence>
<dbReference type="InterPro" id="IPR013785">
    <property type="entry name" value="Aldolase_TIM"/>
</dbReference>
<evidence type="ECO:0000313" key="2">
    <source>
        <dbReference type="Proteomes" id="UP000197065"/>
    </source>
</evidence>
<dbReference type="AlphaFoldDB" id="A0A212QTB0"/>
<dbReference type="CDD" id="cd00945">
    <property type="entry name" value="Aldolase_Class_I"/>
    <property type="match status" value="1"/>
</dbReference>
<name>A0A212QTB0_9PROT</name>
<accession>A0A212QTB0</accession>
<dbReference type="Proteomes" id="UP000197065">
    <property type="component" value="Unassembled WGS sequence"/>
</dbReference>
<keyword evidence="2" id="KW-1185">Reference proteome</keyword>